<dbReference type="OrthoDB" id="45365at2759"/>
<feature type="compositionally biased region" description="Polar residues" evidence="1">
    <location>
        <begin position="262"/>
        <end position="272"/>
    </location>
</feature>
<dbReference type="PANTHER" id="PTHR46034:SF7">
    <property type="entry name" value="INFLUENZA VIRUS NS1A-BINDING PROTEIN"/>
    <property type="match status" value="1"/>
</dbReference>
<protein>
    <recommendedName>
        <fullName evidence="2">DCD domain-containing protein</fullName>
    </recommendedName>
</protein>
<evidence type="ECO:0000259" key="2">
    <source>
        <dbReference type="PROSITE" id="PS51222"/>
    </source>
</evidence>
<dbReference type="AlphaFoldDB" id="A0A7J7MCS0"/>
<dbReference type="InterPro" id="IPR044832">
    <property type="entry name" value="NRP-like"/>
</dbReference>
<dbReference type="Pfam" id="PF10539">
    <property type="entry name" value="Dev_Cell_Death"/>
    <property type="match status" value="1"/>
</dbReference>
<keyword evidence="4" id="KW-1185">Reference proteome</keyword>
<evidence type="ECO:0000256" key="1">
    <source>
        <dbReference type="SAM" id="MobiDB-lite"/>
    </source>
</evidence>
<dbReference type="SMART" id="SM00767">
    <property type="entry name" value="DCD"/>
    <property type="match status" value="1"/>
</dbReference>
<sequence length="380" mass="42510">MMQGKKPQKQVVAYVEKSSISTSQNVSIIPVNFSPGKNFNFSNRNLRKEDLAGAIFGCKDDTMRECLGGQIFGLPSTHFQYVKNIEPGLPLFLLNYDDRKLYGIFEAASNGQININPYGWSGNGYEKTKFPAQVRVCPRKHCQPLSEKQFKPIIIANYHCSNRFWFELDHDQSAALISLFESSPANLAVAFPLYKVPQLKMNKKLNISLSENSMESVLSRMNNPIQNTCVDGHKSLENDFDKEEGRNEEQIPHAKLHKLASENETSNPSSISHSEDNFAPSKTNGMHVEDKCSLVINAASVTTQKYEVISASSSDLQPFVDKARNCRAEGRFTGAISKDNCVGKKTDSDLVLYPLSGLGIEFDLHWGHIAHLLLNPESRF</sequence>
<dbReference type="PROSITE" id="PS51222">
    <property type="entry name" value="DCD"/>
    <property type="match status" value="1"/>
</dbReference>
<evidence type="ECO:0000313" key="4">
    <source>
        <dbReference type="Proteomes" id="UP000541444"/>
    </source>
</evidence>
<reference evidence="3 4" key="1">
    <citation type="journal article" date="2020" name="IScience">
        <title>Genome Sequencing of the Endangered Kingdonia uniflora (Circaeasteraceae, Ranunculales) Reveals Potential Mechanisms of Evolutionary Specialization.</title>
        <authorList>
            <person name="Sun Y."/>
            <person name="Deng T."/>
            <person name="Zhang A."/>
            <person name="Moore M.J."/>
            <person name="Landis J.B."/>
            <person name="Lin N."/>
            <person name="Zhang H."/>
            <person name="Zhang X."/>
            <person name="Huang J."/>
            <person name="Zhang X."/>
            <person name="Sun H."/>
            <person name="Wang H."/>
        </authorList>
    </citation>
    <scope>NUCLEOTIDE SEQUENCE [LARGE SCALE GENOMIC DNA]</scope>
    <source>
        <strain evidence="3">TB1705</strain>
        <tissue evidence="3">Leaf</tissue>
    </source>
</reference>
<name>A0A7J7MCS0_9MAGN</name>
<dbReference type="PANTHER" id="PTHR46034">
    <property type="match status" value="1"/>
</dbReference>
<proteinExistence type="predicted"/>
<comment type="caution">
    <text evidence="3">The sequence shown here is derived from an EMBL/GenBank/DDBJ whole genome shotgun (WGS) entry which is preliminary data.</text>
</comment>
<feature type="domain" description="DCD" evidence="2">
    <location>
        <begin position="49"/>
        <end position="182"/>
    </location>
</feature>
<accession>A0A7J7MCS0</accession>
<feature type="region of interest" description="Disordered" evidence="1">
    <location>
        <begin position="260"/>
        <end position="279"/>
    </location>
</feature>
<dbReference type="Proteomes" id="UP000541444">
    <property type="component" value="Unassembled WGS sequence"/>
</dbReference>
<dbReference type="GO" id="GO:0034976">
    <property type="term" value="P:response to endoplasmic reticulum stress"/>
    <property type="evidence" value="ECO:0007669"/>
    <property type="project" value="InterPro"/>
</dbReference>
<evidence type="ECO:0000313" key="3">
    <source>
        <dbReference type="EMBL" id="KAF6152657.1"/>
    </source>
</evidence>
<gene>
    <name evidence="3" type="ORF">GIB67_008094</name>
</gene>
<dbReference type="EMBL" id="JACGCM010001619">
    <property type="protein sequence ID" value="KAF6152657.1"/>
    <property type="molecule type" value="Genomic_DNA"/>
</dbReference>
<dbReference type="InterPro" id="IPR013989">
    <property type="entry name" value="Dev_and_cell_death_domain"/>
</dbReference>
<organism evidence="3 4">
    <name type="scientific">Kingdonia uniflora</name>
    <dbReference type="NCBI Taxonomy" id="39325"/>
    <lineage>
        <taxon>Eukaryota</taxon>
        <taxon>Viridiplantae</taxon>
        <taxon>Streptophyta</taxon>
        <taxon>Embryophyta</taxon>
        <taxon>Tracheophyta</taxon>
        <taxon>Spermatophyta</taxon>
        <taxon>Magnoliopsida</taxon>
        <taxon>Ranunculales</taxon>
        <taxon>Circaeasteraceae</taxon>
        <taxon>Kingdonia</taxon>
    </lineage>
</organism>